<dbReference type="InterPro" id="IPR050501">
    <property type="entry name" value="ICDH/IPMDH"/>
</dbReference>
<comment type="catalytic activity">
    <reaction evidence="10">
        <text>(R)-malate + NAD(+) = pyruvate + CO2 + NADH</text>
        <dbReference type="Rhea" id="RHEA:18365"/>
        <dbReference type="ChEBI" id="CHEBI:15361"/>
        <dbReference type="ChEBI" id="CHEBI:15588"/>
        <dbReference type="ChEBI" id="CHEBI:16526"/>
        <dbReference type="ChEBI" id="CHEBI:57540"/>
        <dbReference type="ChEBI" id="CHEBI:57945"/>
        <dbReference type="EC" id="1.1.1.83"/>
    </reaction>
</comment>
<gene>
    <name evidence="12" type="ORF">A1O9_06511</name>
</gene>
<dbReference type="Gene3D" id="3.40.718.10">
    <property type="entry name" value="Isopropylmalate Dehydrogenase"/>
    <property type="match status" value="1"/>
</dbReference>
<evidence type="ECO:0000256" key="10">
    <source>
        <dbReference type="ARBA" id="ARBA00049301"/>
    </source>
</evidence>
<accession>A0A072PST2</accession>
<keyword evidence="7" id="KW-0560">Oxidoreductase</keyword>
<dbReference type="VEuPathDB" id="FungiDB:A1O9_06511"/>
<dbReference type="PANTHER" id="PTHR43275:SF1">
    <property type="entry name" value="D-MALATE DEHYDROGENASE [DECARBOXYLATING]"/>
    <property type="match status" value="1"/>
</dbReference>
<evidence type="ECO:0000256" key="2">
    <source>
        <dbReference type="ARBA" id="ARBA00001946"/>
    </source>
</evidence>
<dbReference type="InterPro" id="IPR019818">
    <property type="entry name" value="IsoCit/isopropylmalate_DH_CS"/>
</dbReference>
<dbReference type="OrthoDB" id="10261637at2759"/>
<dbReference type="SMART" id="SM01329">
    <property type="entry name" value="Iso_dh"/>
    <property type="match status" value="1"/>
</dbReference>
<evidence type="ECO:0000256" key="3">
    <source>
        <dbReference type="ARBA" id="ARBA00007769"/>
    </source>
</evidence>
<dbReference type="HOGENOM" id="CLU_031953_0_1_1"/>
<keyword evidence="9" id="KW-0464">Manganese</keyword>
<proteinExistence type="inferred from homology"/>
<dbReference type="Proteomes" id="UP000027920">
    <property type="component" value="Unassembled WGS sequence"/>
</dbReference>
<dbReference type="GO" id="GO:0051287">
    <property type="term" value="F:NAD binding"/>
    <property type="evidence" value="ECO:0007669"/>
    <property type="project" value="InterPro"/>
</dbReference>
<evidence type="ECO:0000256" key="4">
    <source>
        <dbReference type="ARBA" id="ARBA00013126"/>
    </source>
</evidence>
<evidence type="ECO:0000256" key="9">
    <source>
        <dbReference type="ARBA" id="ARBA00023211"/>
    </source>
</evidence>
<dbReference type="InterPro" id="IPR024084">
    <property type="entry name" value="IsoPropMal-DH-like_dom"/>
</dbReference>
<dbReference type="PROSITE" id="PS00470">
    <property type="entry name" value="IDH_IMDH"/>
    <property type="match status" value="1"/>
</dbReference>
<keyword evidence="8" id="KW-0520">NAD</keyword>
<sequence length="370" mass="40169">MSPIAVPAERNYSIATIPADGIGPEVIEAGVEVLKTLSAASGDFRLEFEDYDWSSETYKKTGKYIPDGGLEDLKKHDAILFGAVGAPDVPDHISLWGLRLAICQPLQQYANVRPTKIFRGTQSPLRNATPGSLDWVIIRENSEGEYAGHGGRSHRGHAWETATEVSIFTRHAVERIIRFAFEVAQKRPRKHLTVVTKSNAQRNGMVLWDEIAAEVAKEFADVTVEKMLVDAMTCRMVLKPESLDTIVATNLHADILSDLAAALAGSIGIAPTSNLDPTRQNPSMFEPIHGSAFDITGQGVANPVATFWTAAEMLAWLGEDAAAQRLLECVERVCESGVVTKDLGGNAKTADVTRAVCDEITRSFEAAKAK</sequence>
<comment type="similarity">
    <text evidence="3">Belongs to the isocitrate and isopropylmalate dehydrogenases family.</text>
</comment>
<feature type="domain" description="Isopropylmalate dehydrogenase-like" evidence="11">
    <location>
        <begin position="13"/>
        <end position="356"/>
    </location>
</feature>
<dbReference type="RefSeq" id="XP_013261175.1">
    <property type="nucleotide sequence ID" value="XM_013405721.1"/>
</dbReference>
<dbReference type="GO" id="GO:0000287">
    <property type="term" value="F:magnesium ion binding"/>
    <property type="evidence" value="ECO:0007669"/>
    <property type="project" value="InterPro"/>
</dbReference>
<dbReference type="Pfam" id="PF00180">
    <property type="entry name" value="Iso_dh"/>
    <property type="match status" value="1"/>
</dbReference>
<dbReference type="InterPro" id="IPR011829">
    <property type="entry name" value="TTC_DH"/>
</dbReference>
<dbReference type="STRING" id="1182545.A0A072PST2"/>
<reference evidence="12 13" key="1">
    <citation type="submission" date="2013-03" db="EMBL/GenBank/DDBJ databases">
        <title>The Genome Sequence of Exophiala aquamarina CBS 119918.</title>
        <authorList>
            <consortium name="The Broad Institute Genomics Platform"/>
            <person name="Cuomo C."/>
            <person name="de Hoog S."/>
            <person name="Gorbushina A."/>
            <person name="Walker B."/>
            <person name="Young S.K."/>
            <person name="Zeng Q."/>
            <person name="Gargeya S."/>
            <person name="Fitzgerald M."/>
            <person name="Haas B."/>
            <person name="Abouelleil A."/>
            <person name="Allen A.W."/>
            <person name="Alvarado L."/>
            <person name="Arachchi H.M."/>
            <person name="Berlin A.M."/>
            <person name="Chapman S.B."/>
            <person name="Gainer-Dewar J."/>
            <person name="Goldberg J."/>
            <person name="Griggs A."/>
            <person name="Gujja S."/>
            <person name="Hansen M."/>
            <person name="Howarth C."/>
            <person name="Imamovic A."/>
            <person name="Ireland A."/>
            <person name="Larimer J."/>
            <person name="McCowan C."/>
            <person name="Murphy C."/>
            <person name="Pearson M."/>
            <person name="Poon T.W."/>
            <person name="Priest M."/>
            <person name="Roberts A."/>
            <person name="Saif S."/>
            <person name="Shea T."/>
            <person name="Sisk P."/>
            <person name="Sykes S."/>
            <person name="Wortman J."/>
            <person name="Nusbaum C."/>
            <person name="Birren B."/>
        </authorList>
    </citation>
    <scope>NUCLEOTIDE SEQUENCE [LARGE SCALE GENOMIC DNA]</scope>
    <source>
        <strain evidence="12 13">CBS 119918</strain>
    </source>
</reference>
<evidence type="ECO:0000256" key="8">
    <source>
        <dbReference type="ARBA" id="ARBA00023027"/>
    </source>
</evidence>
<dbReference type="AlphaFoldDB" id="A0A072PST2"/>
<organism evidence="12 13">
    <name type="scientific">Exophiala aquamarina CBS 119918</name>
    <dbReference type="NCBI Taxonomy" id="1182545"/>
    <lineage>
        <taxon>Eukaryota</taxon>
        <taxon>Fungi</taxon>
        <taxon>Dikarya</taxon>
        <taxon>Ascomycota</taxon>
        <taxon>Pezizomycotina</taxon>
        <taxon>Eurotiomycetes</taxon>
        <taxon>Chaetothyriomycetidae</taxon>
        <taxon>Chaetothyriales</taxon>
        <taxon>Herpotrichiellaceae</taxon>
        <taxon>Exophiala</taxon>
    </lineage>
</organism>
<evidence type="ECO:0000256" key="7">
    <source>
        <dbReference type="ARBA" id="ARBA00023002"/>
    </source>
</evidence>
<evidence type="ECO:0000256" key="5">
    <source>
        <dbReference type="ARBA" id="ARBA00022723"/>
    </source>
</evidence>
<keyword evidence="13" id="KW-1185">Reference proteome</keyword>
<dbReference type="NCBIfam" id="TIGR02089">
    <property type="entry name" value="TTC"/>
    <property type="match status" value="1"/>
</dbReference>
<dbReference type="EC" id="1.1.1.83" evidence="4"/>
<dbReference type="GeneID" id="25281428"/>
<comment type="caution">
    <text evidence="12">The sequence shown here is derived from an EMBL/GenBank/DDBJ whole genome shotgun (WGS) entry which is preliminary data.</text>
</comment>
<comment type="cofactor">
    <cofactor evidence="1">
        <name>Mn(2+)</name>
        <dbReference type="ChEBI" id="CHEBI:29035"/>
    </cofactor>
</comment>
<evidence type="ECO:0000313" key="13">
    <source>
        <dbReference type="Proteomes" id="UP000027920"/>
    </source>
</evidence>
<dbReference type="PANTHER" id="PTHR43275">
    <property type="entry name" value="D-MALATE DEHYDROGENASE [DECARBOXYLATING]"/>
    <property type="match status" value="1"/>
</dbReference>
<evidence type="ECO:0000256" key="1">
    <source>
        <dbReference type="ARBA" id="ARBA00001936"/>
    </source>
</evidence>
<comment type="cofactor">
    <cofactor evidence="2">
        <name>Mg(2+)</name>
        <dbReference type="ChEBI" id="CHEBI:18420"/>
    </cofactor>
</comment>
<keyword evidence="5" id="KW-0479">Metal-binding</keyword>
<keyword evidence="6" id="KW-0460">Magnesium</keyword>
<evidence type="ECO:0000256" key="6">
    <source>
        <dbReference type="ARBA" id="ARBA00022842"/>
    </source>
</evidence>
<dbReference type="SUPFAM" id="SSF53659">
    <property type="entry name" value="Isocitrate/Isopropylmalate dehydrogenase-like"/>
    <property type="match status" value="1"/>
</dbReference>
<dbReference type="GO" id="GO:0046553">
    <property type="term" value="F:D-malate dehydrogenase (decarboxylating) (NAD+) activity"/>
    <property type="evidence" value="ECO:0007669"/>
    <property type="project" value="UniProtKB-EC"/>
</dbReference>
<evidence type="ECO:0000259" key="11">
    <source>
        <dbReference type="SMART" id="SM01329"/>
    </source>
</evidence>
<protein>
    <recommendedName>
        <fullName evidence="4">D-malate dehydrogenase (decarboxylating)</fullName>
        <ecNumber evidence="4">1.1.1.83</ecNumber>
    </recommendedName>
</protein>
<dbReference type="EMBL" id="AMGV01000004">
    <property type="protein sequence ID" value="KEF58585.1"/>
    <property type="molecule type" value="Genomic_DNA"/>
</dbReference>
<name>A0A072PST2_9EURO</name>
<evidence type="ECO:0000313" key="12">
    <source>
        <dbReference type="EMBL" id="KEF58585.1"/>
    </source>
</evidence>